<name>A0A6J2YQ59_SITOR</name>
<reference evidence="13" key="1">
    <citation type="submission" date="2025-08" db="UniProtKB">
        <authorList>
            <consortium name="RefSeq"/>
        </authorList>
    </citation>
    <scope>IDENTIFICATION</scope>
    <source>
        <tissue evidence="13">Gonads</tissue>
    </source>
</reference>
<keyword evidence="8" id="KW-0233">DNA recombination</keyword>
<evidence type="ECO:0000313" key="13">
    <source>
        <dbReference type="RefSeq" id="XP_030765424.1"/>
    </source>
</evidence>
<dbReference type="Proteomes" id="UP000504635">
    <property type="component" value="Unplaced"/>
</dbReference>
<organism evidence="12 13">
    <name type="scientific">Sitophilus oryzae</name>
    <name type="common">Rice weevil</name>
    <name type="synonym">Curculio oryzae</name>
    <dbReference type="NCBI Taxonomy" id="7048"/>
    <lineage>
        <taxon>Eukaryota</taxon>
        <taxon>Metazoa</taxon>
        <taxon>Ecdysozoa</taxon>
        <taxon>Arthropoda</taxon>
        <taxon>Hexapoda</taxon>
        <taxon>Insecta</taxon>
        <taxon>Pterygota</taxon>
        <taxon>Neoptera</taxon>
        <taxon>Endopterygota</taxon>
        <taxon>Coleoptera</taxon>
        <taxon>Polyphaga</taxon>
        <taxon>Cucujiformia</taxon>
        <taxon>Curculionidae</taxon>
        <taxon>Dryophthorinae</taxon>
        <taxon>Sitophilus</taxon>
    </lineage>
</organism>
<dbReference type="GO" id="GO:0043564">
    <property type="term" value="C:Ku70:Ku80 complex"/>
    <property type="evidence" value="ECO:0007669"/>
    <property type="project" value="TreeGrafter"/>
</dbReference>
<dbReference type="GO" id="GO:0004386">
    <property type="term" value="F:helicase activity"/>
    <property type="evidence" value="ECO:0007669"/>
    <property type="project" value="UniProtKB-KW"/>
</dbReference>
<keyword evidence="10" id="KW-0539">Nucleus</keyword>
<evidence type="ECO:0000256" key="8">
    <source>
        <dbReference type="ARBA" id="ARBA00023172"/>
    </source>
</evidence>
<dbReference type="GO" id="GO:0003690">
    <property type="term" value="F:double-stranded DNA binding"/>
    <property type="evidence" value="ECO:0007669"/>
    <property type="project" value="TreeGrafter"/>
</dbReference>
<dbReference type="KEGG" id="soy:115889531"/>
<protein>
    <submittedName>
        <fullName evidence="13">Uncharacterized protein LOC115889531</fullName>
    </submittedName>
</protein>
<dbReference type="GO" id="GO:0000723">
    <property type="term" value="P:telomere maintenance"/>
    <property type="evidence" value="ECO:0007669"/>
    <property type="project" value="TreeGrafter"/>
</dbReference>
<evidence type="ECO:0000256" key="5">
    <source>
        <dbReference type="ARBA" id="ARBA00022806"/>
    </source>
</evidence>
<accession>A0A6J2YQ59</accession>
<dbReference type="Gene3D" id="2.40.290.10">
    <property type="match status" value="1"/>
</dbReference>
<evidence type="ECO:0000259" key="11">
    <source>
        <dbReference type="SMART" id="SM00559"/>
    </source>
</evidence>
<dbReference type="AlphaFoldDB" id="A0A6J2YQ59"/>
<keyword evidence="4" id="KW-0378">Hydrolase</keyword>
<dbReference type="OrthoDB" id="30826at2759"/>
<keyword evidence="5" id="KW-0347">Helicase</keyword>
<evidence type="ECO:0000256" key="9">
    <source>
        <dbReference type="ARBA" id="ARBA00023204"/>
    </source>
</evidence>
<dbReference type="GO" id="GO:0006303">
    <property type="term" value="P:double-strand break repair via nonhomologous end joining"/>
    <property type="evidence" value="ECO:0007669"/>
    <property type="project" value="InterPro"/>
</dbReference>
<dbReference type="GO" id="GO:0042162">
    <property type="term" value="F:telomeric DNA binding"/>
    <property type="evidence" value="ECO:0007669"/>
    <property type="project" value="TreeGrafter"/>
</dbReference>
<dbReference type="InParanoid" id="A0A6J2YQ59"/>
<keyword evidence="2" id="KW-0547">Nucleotide-binding</keyword>
<keyword evidence="6" id="KW-0067">ATP-binding</keyword>
<sequence>MPPASAPKSCVILFDLKTEDRQKGLDSLTNILLYNRLSEVKDECKLFLFNSHNVDAQCAGVSLINSNLTIDALINTIKTFEVGESNWMEAIIFGINELEEEFNKPGIITLQIVVISDLKSFKSEKNKHLEESIIKSLKQHDIFVYFIGPNVQPSKTIFSEHDLIEWMRNLEGKGEYFDFVKRIVTETKSCICSFDLGVHLFNSFKYRKGKQPWTEPLSFGTVLSLPFPTIKITDRQPPFKLQMDKNDTDVKRVCEEQEDVEINMHDTVSGLVRHGKFVRIPDEKLFKIEGPRCFSVLGFTDSKKVPEYLLQGEETYKLVSTGVQDDSYLEFFWTLISVMIELDKYIVAKKVYYANLNPKYVVLIPRLDKDTRGFIVCELPYAEDIAFDYKEENSAPKVQVSKETTNYLDSMNVTSDKCKIQVPLAPRMMIDTNCLNMINKVKEKLTEGK</sequence>
<feature type="domain" description="Ku" evidence="11">
    <location>
        <begin position="259"/>
        <end position="395"/>
    </location>
</feature>
<comment type="subcellular location">
    <subcellularLocation>
        <location evidence="1">Nucleus</location>
    </subcellularLocation>
</comment>
<keyword evidence="3" id="KW-0227">DNA damage</keyword>
<dbReference type="SUPFAM" id="SSF53300">
    <property type="entry name" value="vWA-like"/>
    <property type="match status" value="1"/>
</dbReference>
<dbReference type="GO" id="GO:0006310">
    <property type="term" value="P:DNA recombination"/>
    <property type="evidence" value="ECO:0007669"/>
    <property type="project" value="UniProtKB-KW"/>
</dbReference>
<evidence type="ECO:0000313" key="12">
    <source>
        <dbReference type="Proteomes" id="UP000504635"/>
    </source>
</evidence>
<evidence type="ECO:0000256" key="3">
    <source>
        <dbReference type="ARBA" id="ARBA00022763"/>
    </source>
</evidence>
<evidence type="ECO:0000256" key="7">
    <source>
        <dbReference type="ARBA" id="ARBA00023125"/>
    </source>
</evidence>
<evidence type="ECO:0000256" key="6">
    <source>
        <dbReference type="ARBA" id="ARBA00022840"/>
    </source>
</evidence>
<evidence type="ECO:0000256" key="2">
    <source>
        <dbReference type="ARBA" id="ARBA00022741"/>
    </source>
</evidence>
<dbReference type="PANTHER" id="PTHR12604:SF4">
    <property type="entry name" value="X-RAY REPAIR CROSS-COMPLEMENTING PROTEIN 5"/>
    <property type="match status" value="1"/>
</dbReference>
<dbReference type="GO" id="GO:0016787">
    <property type="term" value="F:hydrolase activity"/>
    <property type="evidence" value="ECO:0007669"/>
    <property type="project" value="UniProtKB-KW"/>
</dbReference>
<dbReference type="Pfam" id="PF02735">
    <property type="entry name" value="Ku"/>
    <property type="match status" value="1"/>
</dbReference>
<dbReference type="GeneID" id="115889531"/>
<evidence type="ECO:0000256" key="10">
    <source>
        <dbReference type="ARBA" id="ARBA00023242"/>
    </source>
</evidence>
<keyword evidence="9" id="KW-0234">DNA repair</keyword>
<dbReference type="GO" id="GO:0005524">
    <property type="term" value="F:ATP binding"/>
    <property type="evidence" value="ECO:0007669"/>
    <property type="project" value="UniProtKB-KW"/>
</dbReference>
<dbReference type="SUPFAM" id="SSF100939">
    <property type="entry name" value="SPOC domain-like"/>
    <property type="match status" value="1"/>
</dbReference>
<dbReference type="PANTHER" id="PTHR12604">
    <property type="entry name" value="KU AUTOANTIGEN DNA HELICASE"/>
    <property type="match status" value="1"/>
</dbReference>
<evidence type="ECO:0000256" key="1">
    <source>
        <dbReference type="ARBA" id="ARBA00004123"/>
    </source>
</evidence>
<dbReference type="RefSeq" id="XP_030765424.1">
    <property type="nucleotide sequence ID" value="XM_030909564.1"/>
</dbReference>
<keyword evidence="12" id="KW-1185">Reference proteome</keyword>
<evidence type="ECO:0000256" key="4">
    <source>
        <dbReference type="ARBA" id="ARBA00022801"/>
    </source>
</evidence>
<dbReference type="InterPro" id="IPR036465">
    <property type="entry name" value="vWFA_dom_sf"/>
</dbReference>
<proteinExistence type="predicted"/>
<dbReference type="InterPro" id="IPR016194">
    <property type="entry name" value="SPOC-like_C_dom_sf"/>
</dbReference>
<keyword evidence="7" id="KW-0238">DNA-binding</keyword>
<gene>
    <name evidence="13" type="primary">LOC115889531</name>
</gene>
<dbReference type="InterPro" id="IPR006164">
    <property type="entry name" value="DNA_bd_Ku70/Ku80"/>
</dbReference>
<dbReference type="SMART" id="SM00559">
    <property type="entry name" value="Ku78"/>
    <property type="match status" value="1"/>
</dbReference>
<dbReference type="Gene3D" id="3.40.50.410">
    <property type="entry name" value="von Willebrand factor, type A domain"/>
    <property type="match status" value="1"/>
</dbReference>